<feature type="compositionally biased region" description="Basic and acidic residues" evidence="1">
    <location>
        <begin position="751"/>
        <end position="770"/>
    </location>
</feature>
<organism evidence="2 3">
    <name type="scientific">Rhizobium leguminosarum bv. trifolii</name>
    <dbReference type="NCBI Taxonomy" id="386"/>
    <lineage>
        <taxon>Bacteria</taxon>
        <taxon>Pseudomonadati</taxon>
        <taxon>Pseudomonadota</taxon>
        <taxon>Alphaproteobacteria</taxon>
        <taxon>Hyphomicrobiales</taxon>
        <taxon>Rhizobiaceae</taxon>
        <taxon>Rhizobium/Agrobacterium group</taxon>
        <taxon>Rhizobium</taxon>
    </lineage>
</organism>
<evidence type="ECO:0000313" key="3">
    <source>
        <dbReference type="Proteomes" id="UP000256748"/>
    </source>
</evidence>
<gene>
    <name evidence="2" type="ORF">B5K10_24215</name>
</gene>
<name>A0A3E1B654_RHILT</name>
<comment type="caution">
    <text evidence="2">The sequence shown here is derived from an EMBL/GenBank/DDBJ whole genome shotgun (WGS) entry which is preliminary data.</text>
</comment>
<evidence type="ECO:0000256" key="1">
    <source>
        <dbReference type="SAM" id="MobiDB-lite"/>
    </source>
</evidence>
<reference evidence="2 3" key="1">
    <citation type="submission" date="2017-03" db="EMBL/GenBank/DDBJ databases">
        <title>Genome analysis of Rhizobial strains effectives or ineffectives for nitrogen fixation isolated from bean seeds.</title>
        <authorList>
            <person name="Peralta H."/>
            <person name="Aguilar-Vera A."/>
            <person name="Mora Y."/>
            <person name="Vargas-Lagunas C."/>
            <person name="Girard L."/>
            <person name="Mora J."/>
        </authorList>
    </citation>
    <scope>NUCLEOTIDE SEQUENCE [LARGE SCALE GENOMIC DNA]</scope>
    <source>
        <strain evidence="2 3">CCGM5</strain>
    </source>
</reference>
<proteinExistence type="predicted"/>
<dbReference type="Proteomes" id="UP000256748">
    <property type="component" value="Unassembled WGS sequence"/>
</dbReference>
<protein>
    <submittedName>
        <fullName evidence="2">Uncharacterized protein</fullName>
    </submittedName>
</protein>
<feature type="region of interest" description="Disordered" evidence="1">
    <location>
        <begin position="751"/>
        <end position="773"/>
    </location>
</feature>
<dbReference type="EMBL" id="NAOO01000033">
    <property type="protein sequence ID" value="RFB86667.1"/>
    <property type="molecule type" value="Genomic_DNA"/>
</dbReference>
<accession>A0A3E1B654</accession>
<sequence length="2813" mass="303433">MVEVAFNGTFVLSLRSGGTPLGNVKYANSPGLRLTPVKGVWQLVADFPAATSEIGELDDLSVGAESAGRVTLDGGSSGRIRSLAAGWLTLQQASDGRTTGGVRLLAQLSIGHVEALAIAASLNELPATLARDPQAPFFSRVAVAKPGIHPILRLRDVPLSVVTDAEAGRVGHIYLEPPRDDPKSLPVLDLPMDAAVIQVRRASDMLMLDFRLANMRLCSTKAAGAFILVTDPVEKPDGLSPVDFPDEPVLRVDFGSQHMAEQAFLRRDALSGGLPALDFQMLATGLGSDWPAAVSSAFHTLRYGSRPEKKEARQKLGSLVGEAAKSVNAGNAATDEQKRITEALAKNDPDIKNRINDFISFAALFEEGVKRMFRRFSPPEDQKIYCGPDDLDPDVAGLAWQLRSDDHIVIRRAKLIERLISVDGSYGDAAKLKKERLSEPGDLKTGILNIIDGATRKISETISFTPAEPDAAVLTVLGDKRQDDDAQRRASAAKERAAPDYAEFRSRWKRAADAARDTISPDEFPLVEDFASVHWALEGRGQKDPVLTIMRTVVQAMASLTGEEDEPFPERSRARLSGPTRLAFRWSRRHRSDAESRGDAPFALSELLDWAERDQLVTLRARGVRSLDREGNLVRVSDPAEYLRLQGLEPGKDLSARSWMQRVYALAAKAPLPYETAIELPFRLQLSPAQDPTWILPHDVRIQRSLPDSGTEEPFFGQPIWSVALEPADPDPFLKAVWSEDFWPERFQNDRNRLDGARDPGDRDAVEHLNDYAGPPARAPAAPWYRKRLRRQNGEIIDIVPESVSAEEREFRASLDAYDRDQIVLESSVPGILVKRGVDPATGQVIEGGGSYSPPDGYDFIDVATERLPGTAGRPATKISSVAFYAPKSLTFRELRLTALGGTLDLHTKFKPPVSADLLDGRDLFPAATLESWRHLTVSGRTIAEEPQYAGYLFPFGHHATLVTLTERYPSQPKGDRGPTSYPVQRVFIRCSEPLKSAWYDQPDGGRAWPVGQMKILTRETADLVDPRSGAPSLEHKKDTDPFGVELANGRISLANGRGLVFWPRTAPFQGTEVAFEFQIDGSGFAHRMPMIFVDKEAANDENTLASLINYYNALQPGIPIPPGGLPSTGYFQSKLDRSSRRVFDQGGARRRYGVPLEEGQTDYETQAWSIGVEGRPGEAHGTEDGELTKARTAAVSSRSNYSFSPLLLASDQPPFYPFVQFAEIRLDRLARLIGERQGRECVAAFERGYLKRGFADPAQPSATPEPMLGILSQAILDVGSRGDRIGAIGRIAGQVFLVTQTGPLTRDEPSGGLVDLKNYLLQPPNFGATILPPEQQAVPAGALGLADVQKPQSESKAMTLDRLLKVVLGDADVKIFGSFTLLELINQAVMELADAVPAVKEITDYAGGGAASFIESVRAEVIPALRAVLQAIDKEFSLAAVKVGGLELKARRIYPDIANAMTGLDLSLGDFEKAADVPTAGTKLAAVVTAAKNLLKALDKASRDPISPLKLELRQILLADFQTVEVIEQSIRGLIASLPDLDKVVQIAVQASLARLEAKLKESSTRTAVVSAITRLMPLPDQPSGGAQTFAKIGEEVVAGFYDGIVDKIFKPAPTSPQDLLGKVNADDILALFGAAVVASATLKELSGDLKKGLEPLEAEARSYWSQVVMLRGAIDLVLESASDLADQIQSAAENDVKERVEALKHQADVELRRLADQAAHVLLGVDAATVASQAQALKVKFEELGNASDDSGKIRLAVELLARIDRLFLRGRFGKATEQALVGAVDNAQIANMMRPILDGYTAVLDLADVFVEQSDKLDPVIDFAAEVAAAEAAISGLATTTGPSGIAATLRSLMANLPQSPDEIDAAVDKIVAEVRDRLDTVRASLKVANTPWLAQVEDLGQKLSLTVATSLGGAVKQFSRSETTEPRRSDLLRWAGRFVDAYDPLLEELLRAHARTALVLVQARLAMNAWLGLSSNPPRSVAVGARRAIEQARKTPSLATYHDVARTFPRSELSALLDAWPKVAARSLEALEDILPAYLKTAAALEKLQPLPVGAEKDAVIAIKTVEAAIQGFVDTKVQGLVDREFTIARDRAFAAGQSLVQATGWQPGTVLAPPAKLIKTALDARDGLEFAVAQYPFLQPFADLLLRISQEFSKAPDVVALERALTAATEAGKTLWNASSYAKTLEAASVLRNALQLTSADRLAALRTALGSTLTDAGQQTRDLALAQAAALIAALKNEVDEAADAAEAWLVAEVFASPPVSVLLSTLAQTAETILKTRNDLLSKLKDNEYRLAISIGTVMQFLKLGAATVEDAKLIPALLFVAVPIPSVAGRSPVEDKIVLLSPSNYDKPDDLLADETQLVKTLAGIAESGSPASIATQLSALRVLLNRNSSDLAAVQIVGNFRTVMDQILQANFASLINFQAIRHLVEDEVRKLLPTRVSTQLDYSVPLRPFPDGAPIFKPIDNGRFTIHSVNTVDFTKPGEPTFNAQAHAELAPFEIKLLGGFDAITLVFSAAKLTWNQGSEPHFSIDFVDYRIGAALSFVDQLAGALGQSGGGAFVKLAAGFPGIEAGYRINIPAFTLGGVTFLNVGLAAGARLPFDNRPAQFLASLSSREDPFVIIAGVWGGGGHFQLTSDGRSITGFDASFVFGGGGGVTYGPLTMVGRITVGVFIRKVGQYTEIAGDFFAGGSGRVAIFGISASLTVTTGMTGDGDMFGSAVFRYSFSVGFAKISFSVTVAKKESKGFSQQQQTKQAMLDSRQPYMVADLSGAVSAPSSGKSAHLRISTVRQDTNYREWRRYFSGLRPEGY</sequence>
<evidence type="ECO:0000313" key="2">
    <source>
        <dbReference type="EMBL" id="RFB86667.1"/>
    </source>
</evidence>